<dbReference type="EMBL" id="CP099468">
    <property type="protein sequence ID" value="USQ86306.1"/>
    <property type="molecule type" value="Genomic_DNA"/>
</dbReference>
<accession>A0ABY4ZBE9</accession>
<sequence length="107" mass="11687">MEEPDWLTERQVREVWPGVRWVHGTALAHNVRSRSETWNTTTGMAGKVYYHAGDVRRAAPQVAAGPPLKAPSQIPCCLAIVLVIAGLIALVLWLVDDTGSGPTVFVR</sequence>
<keyword evidence="1" id="KW-1133">Transmembrane helix</keyword>
<evidence type="ECO:0000313" key="3">
    <source>
        <dbReference type="Proteomes" id="UP001056374"/>
    </source>
</evidence>
<evidence type="ECO:0000313" key="2">
    <source>
        <dbReference type="EMBL" id="USQ86306.1"/>
    </source>
</evidence>
<dbReference type="Proteomes" id="UP001056374">
    <property type="component" value="Chromosome"/>
</dbReference>
<dbReference type="RefSeq" id="WP_252551731.1">
    <property type="nucleotide sequence ID" value="NZ_CP099468.1"/>
</dbReference>
<name>A0ABY4ZBE9_9ACTN</name>
<evidence type="ECO:0000256" key="1">
    <source>
        <dbReference type="SAM" id="Phobius"/>
    </source>
</evidence>
<feature type="transmembrane region" description="Helical" evidence="1">
    <location>
        <begin position="76"/>
        <end position="95"/>
    </location>
</feature>
<organism evidence="2 3">
    <name type="scientific">Streptomyces phaeoluteigriseus</name>
    <dbReference type="NCBI Taxonomy" id="114686"/>
    <lineage>
        <taxon>Bacteria</taxon>
        <taxon>Bacillati</taxon>
        <taxon>Actinomycetota</taxon>
        <taxon>Actinomycetes</taxon>
        <taxon>Kitasatosporales</taxon>
        <taxon>Streptomycetaceae</taxon>
        <taxon>Streptomyces</taxon>
        <taxon>Streptomyces aurantiacus group</taxon>
    </lineage>
</organism>
<keyword evidence="1" id="KW-0472">Membrane</keyword>
<gene>
    <name evidence="2" type="ORF">NFX46_22915</name>
</gene>
<proteinExistence type="predicted"/>
<reference evidence="2" key="1">
    <citation type="submission" date="2022-06" db="EMBL/GenBank/DDBJ databases">
        <title>Complete genome sequence of soil microorganisms Streptomyces sp. Qhu-M197 isolated from Alpine meadows habitats on the Tibetan Plateau.</title>
        <authorList>
            <person name="Zhang B."/>
            <person name="Xiang X."/>
            <person name="Fan J."/>
        </authorList>
    </citation>
    <scope>NUCLEOTIDE SEQUENCE</scope>
    <source>
        <strain evidence="2">Qhu-M197</strain>
    </source>
</reference>
<keyword evidence="3" id="KW-1185">Reference proteome</keyword>
<protein>
    <submittedName>
        <fullName evidence="2">Uncharacterized protein</fullName>
    </submittedName>
</protein>
<keyword evidence="1" id="KW-0812">Transmembrane</keyword>